<dbReference type="Proteomes" id="UP000600588">
    <property type="component" value="Unassembled WGS sequence"/>
</dbReference>
<dbReference type="EMBL" id="JACVXB010000007">
    <property type="protein sequence ID" value="MBD0833349.1"/>
    <property type="molecule type" value="Genomic_DNA"/>
</dbReference>
<evidence type="ECO:0000313" key="2">
    <source>
        <dbReference type="Proteomes" id="UP000600588"/>
    </source>
</evidence>
<evidence type="ECO:0000313" key="1">
    <source>
        <dbReference type="EMBL" id="MBD0833349.1"/>
    </source>
</evidence>
<proteinExistence type="predicted"/>
<dbReference type="AlphaFoldDB" id="A0A8J6QLA3"/>
<keyword evidence="2" id="KW-1185">Reference proteome</keyword>
<protein>
    <submittedName>
        <fullName evidence="1">Uncharacterized protein</fullName>
    </submittedName>
</protein>
<dbReference type="RefSeq" id="WP_188231130.1">
    <property type="nucleotide sequence ID" value="NZ_JACVXB010000007.1"/>
</dbReference>
<comment type="caution">
    <text evidence="1">The sequence shown here is derived from an EMBL/GenBank/DDBJ whole genome shotgun (WGS) entry which is preliminary data.</text>
</comment>
<sequence length="104" mass="12277">MEAEQIKAIIYGEEPIAILKYFEWPIFSGDYTESKYKLLRISKKNDIEEIRIPFNIVPFVMSKLDCFEEASNTRSGVVWERGQFKQKVKRLVSTPKINQFINQK</sequence>
<gene>
    <name evidence="1" type="ORF">ICJ83_14530</name>
</gene>
<reference evidence="1 2" key="1">
    <citation type="submission" date="2020-09" db="EMBL/GenBank/DDBJ databases">
        <title>TT11 complete genome.</title>
        <authorList>
            <person name="Wu Z."/>
        </authorList>
    </citation>
    <scope>NUCLEOTIDE SEQUENCE [LARGE SCALE GENOMIC DNA]</scope>
    <source>
        <strain evidence="1 2">TT11</strain>
    </source>
</reference>
<name>A0A8J6QLA3_9FLAO</name>
<accession>A0A8J6QLA3</accession>
<organism evidence="1 2">
    <name type="scientific">Aestuariibaculum sediminum</name>
    <dbReference type="NCBI Taxonomy" id="2770637"/>
    <lineage>
        <taxon>Bacteria</taxon>
        <taxon>Pseudomonadati</taxon>
        <taxon>Bacteroidota</taxon>
        <taxon>Flavobacteriia</taxon>
        <taxon>Flavobacteriales</taxon>
        <taxon>Flavobacteriaceae</taxon>
    </lineage>
</organism>